<dbReference type="Proteomes" id="UP000767327">
    <property type="component" value="Unassembled WGS sequence"/>
</dbReference>
<keyword evidence="1" id="KW-1133">Transmembrane helix</keyword>
<evidence type="ECO:0000313" key="2">
    <source>
        <dbReference type="EMBL" id="NLT79525.1"/>
    </source>
</evidence>
<feature type="transmembrane region" description="Helical" evidence="1">
    <location>
        <begin position="50"/>
        <end position="74"/>
    </location>
</feature>
<keyword evidence="1" id="KW-0472">Membrane</keyword>
<reference evidence="2" key="2">
    <citation type="submission" date="2020-01" db="EMBL/GenBank/DDBJ databases">
        <authorList>
            <person name="Campanaro S."/>
        </authorList>
    </citation>
    <scope>NUCLEOTIDE SEQUENCE</scope>
    <source>
        <strain evidence="2">AS01afH2WH_6</strain>
    </source>
</reference>
<evidence type="ECO:0000256" key="1">
    <source>
        <dbReference type="SAM" id="Phobius"/>
    </source>
</evidence>
<proteinExistence type="predicted"/>
<feature type="transmembrane region" description="Helical" evidence="1">
    <location>
        <begin position="6"/>
        <end position="29"/>
    </location>
</feature>
<reference evidence="2" key="1">
    <citation type="journal article" date="2020" name="Biotechnol. Biofuels">
        <title>New insights from the biogas microbiome by comprehensive genome-resolved metagenomics of nearly 1600 species originating from multiple anaerobic digesters.</title>
        <authorList>
            <person name="Campanaro S."/>
            <person name="Treu L."/>
            <person name="Rodriguez-R L.M."/>
            <person name="Kovalovszki A."/>
            <person name="Ziels R.M."/>
            <person name="Maus I."/>
            <person name="Zhu X."/>
            <person name="Kougias P.G."/>
            <person name="Basile A."/>
            <person name="Luo G."/>
            <person name="Schluter A."/>
            <person name="Konstantinidis K.T."/>
            <person name="Angelidaki I."/>
        </authorList>
    </citation>
    <scope>NUCLEOTIDE SEQUENCE</scope>
    <source>
        <strain evidence="2">AS01afH2WH_6</strain>
    </source>
</reference>
<comment type="caution">
    <text evidence="2">The sequence shown here is derived from an EMBL/GenBank/DDBJ whole genome shotgun (WGS) entry which is preliminary data.</text>
</comment>
<protein>
    <submittedName>
        <fullName evidence="2">Uncharacterized protein</fullName>
    </submittedName>
</protein>
<dbReference type="AlphaFoldDB" id="A0A971CYS7"/>
<sequence length="194" mass="21421">MSGETAIRLSLCIAGVAASIIVFLATYAAQRGDEQARDSEVVVVRYPKSMVLFVRLLSEGSLAALAVMIVVGLTRHNNSMIFGPLLLLVPLAPVFLVFCRFVATSRMIIEGQVLHITRGLGFKRFEASPEQIGSWRLIGDTGDGIQGIRIKDTENKTLFTARYSMSHFALVEEWLIDNCAIKQTKFKLFNLNIG</sequence>
<dbReference type="EMBL" id="JAAXZR010000019">
    <property type="protein sequence ID" value="NLT79525.1"/>
    <property type="molecule type" value="Genomic_DNA"/>
</dbReference>
<keyword evidence="1" id="KW-0812">Transmembrane</keyword>
<accession>A0A971CYS7</accession>
<organism evidence="2 3">
    <name type="scientific">Bifidobacterium crudilactis</name>
    <dbReference type="NCBI Taxonomy" id="327277"/>
    <lineage>
        <taxon>Bacteria</taxon>
        <taxon>Bacillati</taxon>
        <taxon>Actinomycetota</taxon>
        <taxon>Actinomycetes</taxon>
        <taxon>Bifidobacteriales</taxon>
        <taxon>Bifidobacteriaceae</taxon>
        <taxon>Bifidobacterium</taxon>
    </lineage>
</organism>
<evidence type="ECO:0000313" key="3">
    <source>
        <dbReference type="Proteomes" id="UP000767327"/>
    </source>
</evidence>
<name>A0A971CYS7_9BIFI</name>
<dbReference type="RefSeq" id="WP_273173389.1">
    <property type="nucleotide sequence ID" value="NZ_JAAXZR010000019.1"/>
</dbReference>
<gene>
    <name evidence="2" type="ORF">GXW98_04465</name>
</gene>
<feature type="transmembrane region" description="Helical" evidence="1">
    <location>
        <begin position="80"/>
        <end position="103"/>
    </location>
</feature>